<dbReference type="RefSeq" id="WP_282911182.1">
    <property type="nucleotide sequence ID" value="NZ_JAGRPV010000001.1"/>
</dbReference>
<comment type="caution">
    <text evidence="1">The sequence shown here is derived from an EMBL/GenBank/DDBJ whole genome shotgun (WGS) entry which is preliminary data.</text>
</comment>
<proteinExistence type="predicted"/>
<accession>A0ABT6TNM8</accession>
<organism evidence="1 2">
    <name type="scientific">Cohnella hashimotonis</name>
    <dbReference type="NCBI Taxonomy" id="2826895"/>
    <lineage>
        <taxon>Bacteria</taxon>
        <taxon>Bacillati</taxon>
        <taxon>Bacillota</taxon>
        <taxon>Bacilli</taxon>
        <taxon>Bacillales</taxon>
        <taxon>Paenibacillaceae</taxon>
        <taxon>Cohnella</taxon>
    </lineage>
</organism>
<keyword evidence="2" id="KW-1185">Reference proteome</keyword>
<protein>
    <submittedName>
        <fullName evidence="1">Uncharacterized protein</fullName>
    </submittedName>
</protein>
<gene>
    <name evidence="1" type="ORF">KB449_26170</name>
</gene>
<dbReference type="EMBL" id="JAGRPV010000001">
    <property type="protein sequence ID" value="MDI4648467.1"/>
    <property type="molecule type" value="Genomic_DNA"/>
</dbReference>
<evidence type="ECO:0000313" key="2">
    <source>
        <dbReference type="Proteomes" id="UP001161691"/>
    </source>
</evidence>
<sequence length="122" mass="14205">MNMFPGVRMVHDEADRIMNELLQQINPQNLKSIENIKNWVRVDDEVYNTDALSSEVPYYLFYKHPIHDFMDKLFLTSKTDVVAFLRDSVNPERGDGVDVIVALQDYSKIIVCNHDGQIYLVK</sequence>
<dbReference type="Proteomes" id="UP001161691">
    <property type="component" value="Unassembled WGS sequence"/>
</dbReference>
<name>A0ABT6TNM8_9BACL</name>
<reference evidence="1" key="1">
    <citation type="submission" date="2023-04" db="EMBL/GenBank/DDBJ databases">
        <title>Comparative genomic analysis of Cohnella hashimotonis sp. nov., isolated from the International Space Station.</title>
        <authorList>
            <person name="Venkateswaran K."/>
            <person name="Simpson A."/>
        </authorList>
    </citation>
    <scope>NUCLEOTIDE SEQUENCE</scope>
    <source>
        <strain evidence="1">F6_2S_P_1</strain>
    </source>
</reference>
<evidence type="ECO:0000313" key="1">
    <source>
        <dbReference type="EMBL" id="MDI4648467.1"/>
    </source>
</evidence>